<dbReference type="Proteomes" id="UP000275069">
    <property type="component" value="Chromosome"/>
</dbReference>
<evidence type="ECO:0000313" key="2">
    <source>
        <dbReference type="EMBL" id="AYG03034.1"/>
    </source>
</evidence>
<dbReference type="EMBL" id="CP032624">
    <property type="protein sequence ID" value="AYG03034.1"/>
    <property type="molecule type" value="Genomic_DNA"/>
</dbReference>
<dbReference type="KEGG" id="gry:D7I44_05500"/>
<keyword evidence="3" id="KW-1185">Reference proteome</keyword>
<dbReference type="InterPro" id="IPR021412">
    <property type="entry name" value="DUF3052"/>
</dbReference>
<gene>
    <name evidence="2" type="ORF">D7I44_05500</name>
</gene>
<dbReference type="Pfam" id="PF11253">
    <property type="entry name" value="DUF3052"/>
    <property type="match status" value="1"/>
</dbReference>
<protein>
    <submittedName>
        <fullName evidence="2">DUF3052 family protein</fullName>
    </submittedName>
</protein>
<reference evidence="2 3" key="1">
    <citation type="submission" date="2018-09" db="EMBL/GenBank/DDBJ databases">
        <title>Genome sequencing of strain 2DFW10M-5.</title>
        <authorList>
            <person name="Heo J."/>
            <person name="Kim S.-J."/>
            <person name="Kwon S.-W."/>
        </authorList>
    </citation>
    <scope>NUCLEOTIDE SEQUENCE [LARGE SCALE GENOMIC DNA]</scope>
    <source>
        <strain evidence="2 3">2DFW10M-5</strain>
    </source>
</reference>
<dbReference type="AlphaFoldDB" id="A0A387BLY4"/>
<evidence type="ECO:0000313" key="3">
    <source>
        <dbReference type="Proteomes" id="UP000275069"/>
    </source>
</evidence>
<organism evidence="2 3">
    <name type="scientific">Gryllotalpicola protaetiae</name>
    <dbReference type="NCBI Taxonomy" id="2419771"/>
    <lineage>
        <taxon>Bacteria</taxon>
        <taxon>Bacillati</taxon>
        <taxon>Actinomycetota</taxon>
        <taxon>Actinomycetes</taxon>
        <taxon>Micrococcales</taxon>
        <taxon>Microbacteriaceae</taxon>
        <taxon>Gryllotalpicola</taxon>
    </lineage>
</organism>
<accession>A0A387BLY4</accession>
<evidence type="ECO:0000256" key="1">
    <source>
        <dbReference type="SAM" id="MobiDB-lite"/>
    </source>
</evidence>
<feature type="region of interest" description="Disordered" evidence="1">
    <location>
        <begin position="1"/>
        <end position="36"/>
    </location>
</feature>
<dbReference type="OrthoDB" id="9800461at2"/>
<sequence>MGVPARAAEQHASGRGAGGRADAVRGASPATGYSGSPQWKKLGLRDAARVALVGAPGGWALTPDDDFPAIELVADGGADVVVAFAREQASVVDLIETQRERIKPAGALWIAWPRKAAGHASDVTDETVRAVALEVGLVDVKVAALDSDWSSLKLVWRRRNR</sequence>
<name>A0A387BLY4_9MICO</name>
<proteinExistence type="predicted"/>